<dbReference type="Gene3D" id="6.10.30.10">
    <property type="match status" value="1"/>
</dbReference>
<dbReference type="InterPro" id="IPR002878">
    <property type="entry name" value="ChsH2_C"/>
</dbReference>
<dbReference type="Pfam" id="PF12172">
    <property type="entry name" value="zf-ChsH2"/>
    <property type="match status" value="1"/>
</dbReference>
<evidence type="ECO:0000313" key="4">
    <source>
        <dbReference type="Proteomes" id="UP001499882"/>
    </source>
</evidence>
<reference evidence="4" key="1">
    <citation type="journal article" date="2019" name="Int. J. Syst. Evol. Microbiol.">
        <title>The Global Catalogue of Microorganisms (GCM) 10K type strain sequencing project: providing services to taxonomists for standard genome sequencing and annotation.</title>
        <authorList>
            <consortium name="The Broad Institute Genomics Platform"/>
            <consortium name="The Broad Institute Genome Sequencing Center for Infectious Disease"/>
            <person name="Wu L."/>
            <person name="Ma J."/>
        </authorList>
    </citation>
    <scope>NUCLEOTIDE SEQUENCE [LARGE SCALE GENOMIC DNA]</scope>
    <source>
        <strain evidence="4">JCM 18532</strain>
    </source>
</reference>
<dbReference type="EMBL" id="BAABKN010000019">
    <property type="protein sequence ID" value="GAA4743574.1"/>
    <property type="molecule type" value="Genomic_DNA"/>
</dbReference>
<evidence type="ECO:0000313" key="3">
    <source>
        <dbReference type="EMBL" id="GAA4743574.1"/>
    </source>
</evidence>
<dbReference type="Proteomes" id="UP001499882">
    <property type="component" value="Unassembled WGS sequence"/>
</dbReference>
<dbReference type="InterPro" id="IPR022002">
    <property type="entry name" value="ChsH2_Znr"/>
</dbReference>
<protein>
    <submittedName>
        <fullName evidence="3">OB-fold domain-containing protein</fullName>
    </submittedName>
</protein>
<feature type="domain" description="ChsH2 rubredoxin-like zinc ribbon" evidence="2">
    <location>
        <begin position="20"/>
        <end position="54"/>
    </location>
</feature>
<dbReference type="PANTHER" id="PTHR34075">
    <property type="entry name" value="BLR3430 PROTEIN"/>
    <property type="match status" value="1"/>
</dbReference>
<dbReference type="Pfam" id="PF01796">
    <property type="entry name" value="OB_ChsH2_C"/>
    <property type="match status" value="1"/>
</dbReference>
<gene>
    <name evidence="3" type="ORF">GCM10023350_30370</name>
</gene>
<comment type="caution">
    <text evidence="3">The sequence shown here is derived from an EMBL/GenBank/DDBJ whole genome shotgun (WGS) entry which is preliminary data.</text>
</comment>
<name>A0ABP8Z184_9ACTN</name>
<keyword evidence="4" id="KW-1185">Reference proteome</keyword>
<proteinExistence type="predicted"/>
<accession>A0ABP8Z184</accession>
<dbReference type="InterPro" id="IPR052513">
    <property type="entry name" value="Thioester_dehydratase-like"/>
</dbReference>
<organism evidence="3 4">
    <name type="scientific">Nocardioides endophyticus</name>
    <dbReference type="NCBI Taxonomy" id="1353775"/>
    <lineage>
        <taxon>Bacteria</taxon>
        <taxon>Bacillati</taxon>
        <taxon>Actinomycetota</taxon>
        <taxon>Actinomycetes</taxon>
        <taxon>Propionibacteriales</taxon>
        <taxon>Nocardioidaceae</taxon>
        <taxon>Nocardioides</taxon>
    </lineage>
</organism>
<dbReference type="RefSeq" id="WP_345527661.1">
    <property type="nucleotide sequence ID" value="NZ_BAABKN010000019.1"/>
</dbReference>
<feature type="domain" description="ChsH2 C-terminal OB-fold" evidence="1">
    <location>
        <begin position="57"/>
        <end position="121"/>
    </location>
</feature>
<dbReference type="InterPro" id="IPR012340">
    <property type="entry name" value="NA-bd_OB-fold"/>
</dbReference>
<evidence type="ECO:0000259" key="2">
    <source>
        <dbReference type="Pfam" id="PF12172"/>
    </source>
</evidence>
<dbReference type="SUPFAM" id="SSF50249">
    <property type="entry name" value="Nucleic acid-binding proteins"/>
    <property type="match status" value="1"/>
</dbReference>
<evidence type="ECO:0000259" key="1">
    <source>
        <dbReference type="Pfam" id="PF01796"/>
    </source>
</evidence>
<dbReference type="PANTHER" id="PTHR34075:SF5">
    <property type="entry name" value="BLR3430 PROTEIN"/>
    <property type="match status" value="1"/>
</dbReference>
<sequence>MIDATAEAPFGLTGDDQPFWDGAAQGRLTFQRCDDCGFVRWPAAGVCPECLSRAAIWAQVEGTGVIWSHVVYHRAYAASLKQDVPYAVGLVELACGVRLVSRLVGFPASGPQVGDRVSARYQEVGDHGTVAVFGPVD</sequence>